<sequence>MEKQLAEWEATDRKKRANPTAPVRITKERSQARLLAISKALGAYNHLKFICLLLIFINYYFIIEEANQEKLQALKQGKGRVEVEVKVEGNIKVKVIVDPEGKVEVEAEGEANIKISREKGEDKGKDKGKQKKIKLVGKVEKEEEEVEVKEGEEEGKGKEKEKEESLAEVKSGMGTEDKN</sequence>
<dbReference type="HOGENOM" id="CLU_1503615_0_0_1"/>
<dbReference type="Proteomes" id="UP000053593">
    <property type="component" value="Unassembled WGS sequence"/>
</dbReference>
<evidence type="ECO:0000256" key="1">
    <source>
        <dbReference type="SAM" id="MobiDB-lite"/>
    </source>
</evidence>
<dbReference type="AlphaFoldDB" id="A0A0D0AXE0"/>
<reference evidence="3 4" key="1">
    <citation type="submission" date="2014-04" db="EMBL/GenBank/DDBJ databases">
        <title>Evolutionary Origins and Diversification of the Mycorrhizal Mutualists.</title>
        <authorList>
            <consortium name="DOE Joint Genome Institute"/>
            <consortium name="Mycorrhizal Genomics Consortium"/>
            <person name="Kohler A."/>
            <person name="Kuo A."/>
            <person name="Nagy L.G."/>
            <person name="Floudas D."/>
            <person name="Copeland A."/>
            <person name="Barry K.W."/>
            <person name="Cichocki N."/>
            <person name="Veneault-Fourrey C."/>
            <person name="LaButti K."/>
            <person name="Lindquist E.A."/>
            <person name="Lipzen A."/>
            <person name="Lundell T."/>
            <person name="Morin E."/>
            <person name="Murat C."/>
            <person name="Riley R."/>
            <person name="Ohm R."/>
            <person name="Sun H."/>
            <person name="Tunlid A."/>
            <person name="Henrissat B."/>
            <person name="Grigoriev I.V."/>
            <person name="Hibbett D.S."/>
            <person name="Martin F."/>
        </authorList>
    </citation>
    <scope>NUCLEOTIDE SEQUENCE [LARGE SCALE GENOMIC DNA]</scope>
    <source>
        <strain evidence="3 4">FD-317 M1</strain>
    </source>
</reference>
<feature type="transmembrane region" description="Helical" evidence="2">
    <location>
        <begin position="43"/>
        <end position="62"/>
    </location>
</feature>
<gene>
    <name evidence="3" type="ORF">GYMLUDRAFT_62585</name>
</gene>
<feature type="region of interest" description="Disordered" evidence="1">
    <location>
        <begin position="142"/>
        <end position="179"/>
    </location>
</feature>
<keyword evidence="2" id="KW-1133">Transmembrane helix</keyword>
<organism evidence="3 4">
    <name type="scientific">Collybiopsis luxurians FD-317 M1</name>
    <dbReference type="NCBI Taxonomy" id="944289"/>
    <lineage>
        <taxon>Eukaryota</taxon>
        <taxon>Fungi</taxon>
        <taxon>Dikarya</taxon>
        <taxon>Basidiomycota</taxon>
        <taxon>Agaricomycotina</taxon>
        <taxon>Agaricomycetes</taxon>
        <taxon>Agaricomycetidae</taxon>
        <taxon>Agaricales</taxon>
        <taxon>Marasmiineae</taxon>
        <taxon>Omphalotaceae</taxon>
        <taxon>Collybiopsis</taxon>
        <taxon>Collybiopsis luxurians</taxon>
    </lineage>
</organism>
<accession>A0A0D0AXE0</accession>
<keyword evidence="4" id="KW-1185">Reference proteome</keyword>
<proteinExistence type="predicted"/>
<keyword evidence="2" id="KW-0472">Membrane</keyword>
<dbReference type="EMBL" id="KN834807">
    <property type="protein sequence ID" value="KIK55295.1"/>
    <property type="molecule type" value="Genomic_DNA"/>
</dbReference>
<protein>
    <submittedName>
        <fullName evidence="3">Uncharacterized protein</fullName>
    </submittedName>
</protein>
<evidence type="ECO:0000313" key="4">
    <source>
        <dbReference type="Proteomes" id="UP000053593"/>
    </source>
</evidence>
<evidence type="ECO:0000256" key="2">
    <source>
        <dbReference type="SAM" id="Phobius"/>
    </source>
</evidence>
<evidence type="ECO:0000313" key="3">
    <source>
        <dbReference type="EMBL" id="KIK55295.1"/>
    </source>
</evidence>
<name>A0A0D0AXE0_9AGAR</name>
<feature type="compositionally biased region" description="Basic and acidic residues" evidence="1">
    <location>
        <begin position="154"/>
        <end position="167"/>
    </location>
</feature>
<feature type="region of interest" description="Disordered" evidence="1">
    <location>
        <begin position="1"/>
        <end position="20"/>
    </location>
</feature>
<keyword evidence="2" id="KW-0812">Transmembrane</keyword>
<feature type="compositionally biased region" description="Basic and acidic residues" evidence="1">
    <location>
        <begin position="1"/>
        <end position="12"/>
    </location>
</feature>
<feature type="compositionally biased region" description="Acidic residues" evidence="1">
    <location>
        <begin position="142"/>
        <end position="153"/>
    </location>
</feature>